<evidence type="ECO:0000256" key="2">
    <source>
        <dbReference type="SAM" id="Phobius"/>
    </source>
</evidence>
<dbReference type="Proteomes" id="UP001272515">
    <property type="component" value="Unassembled WGS sequence"/>
</dbReference>
<accession>A0ABU3Z9R3</accession>
<keyword evidence="2" id="KW-0472">Membrane</keyword>
<protein>
    <submittedName>
        <fullName evidence="3">Septum formation initiator family protein</fullName>
    </submittedName>
</protein>
<gene>
    <name evidence="3" type="ORF">RVY80_07370</name>
</gene>
<keyword evidence="4" id="KW-1185">Reference proteome</keyword>
<sequence length="119" mass="14144">MWTYDFSESLALAYWSVTYMPEKRRDRQQKVQQLQRQRRLTIIKWAVFGLMALYLVVQGYNLAVLYQEKAHVEQQLQELQQRNEELEKEKASLQDPSNIEKVARDELGLVKPGEVPYVK</sequence>
<feature type="transmembrane region" description="Helical" evidence="2">
    <location>
        <begin position="42"/>
        <end position="66"/>
    </location>
</feature>
<keyword evidence="1" id="KW-0175">Coiled coil</keyword>
<organism evidence="3 4">
    <name type="scientific">Veillonella absiana</name>
    <dbReference type="NCBI Taxonomy" id="3079305"/>
    <lineage>
        <taxon>Bacteria</taxon>
        <taxon>Bacillati</taxon>
        <taxon>Bacillota</taxon>
        <taxon>Negativicutes</taxon>
        <taxon>Veillonellales</taxon>
        <taxon>Veillonellaceae</taxon>
        <taxon>Veillonella</taxon>
    </lineage>
</organism>
<dbReference type="Pfam" id="PF04977">
    <property type="entry name" value="DivIC"/>
    <property type="match status" value="1"/>
</dbReference>
<keyword evidence="2" id="KW-0812">Transmembrane</keyword>
<evidence type="ECO:0000256" key="1">
    <source>
        <dbReference type="SAM" id="Coils"/>
    </source>
</evidence>
<dbReference type="EMBL" id="JAWJZB010000008">
    <property type="protein sequence ID" value="MDV5088657.1"/>
    <property type="molecule type" value="Genomic_DNA"/>
</dbReference>
<comment type="caution">
    <text evidence="3">The sequence shown here is derived from an EMBL/GenBank/DDBJ whole genome shotgun (WGS) entry which is preliminary data.</text>
</comment>
<evidence type="ECO:0000313" key="4">
    <source>
        <dbReference type="Proteomes" id="UP001272515"/>
    </source>
</evidence>
<evidence type="ECO:0000313" key="3">
    <source>
        <dbReference type="EMBL" id="MDV5088657.1"/>
    </source>
</evidence>
<keyword evidence="2" id="KW-1133">Transmembrane helix</keyword>
<name>A0ABU3Z9R3_9FIRM</name>
<feature type="coiled-coil region" evidence="1">
    <location>
        <begin position="62"/>
        <end position="96"/>
    </location>
</feature>
<reference evidence="3 4" key="1">
    <citation type="submission" date="2023-10" db="EMBL/GenBank/DDBJ databases">
        <title>Veillonella sp. nov., isolated from a pig farm feces dump.</title>
        <authorList>
            <person name="Chang Y.-H."/>
        </authorList>
    </citation>
    <scope>NUCLEOTIDE SEQUENCE [LARGE SCALE GENOMIC DNA]</scope>
    <source>
        <strain evidence="3 4">YH-vei2233</strain>
    </source>
</reference>
<dbReference type="InterPro" id="IPR007060">
    <property type="entry name" value="FtsL/DivIC"/>
</dbReference>
<proteinExistence type="predicted"/>